<protein>
    <recommendedName>
        <fullName evidence="14">Ferric aerobactin receptor</fullName>
    </recommendedName>
</protein>
<keyword evidence="12 20" id="KW-0675">Receptor</keyword>
<keyword evidence="21" id="KW-1185">Reference proteome</keyword>
<evidence type="ECO:0000256" key="5">
    <source>
        <dbReference type="ARBA" id="ARBA00022496"/>
    </source>
</evidence>
<evidence type="ECO:0000256" key="10">
    <source>
        <dbReference type="ARBA" id="ARBA00023077"/>
    </source>
</evidence>
<comment type="caution">
    <text evidence="20">The sequence shown here is derived from an EMBL/GenBank/DDBJ whole genome shotgun (WGS) entry which is preliminary data.</text>
</comment>
<dbReference type="Pfam" id="PF07715">
    <property type="entry name" value="Plug"/>
    <property type="match status" value="1"/>
</dbReference>
<keyword evidence="5" id="KW-0410">Iron transport</keyword>
<feature type="domain" description="TonB-dependent receptor plug" evidence="19">
    <location>
        <begin position="54"/>
        <end position="157"/>
    </location>
</feature>
<dbReference type="GO" id="GO:0038023">
    <property type="term" value="F:signaling receptor activity"/>
    <property type="evidence" value="ECO:0007669"/>
    <property type="project" value="InterPro"/>
</dbReference>
<dbReference type="GO" id="GO:0009279">
    <property type="term" value="C:cell outer membrane"/>
    <property type="evidence" value="ECO:0007669"/>
    <property type="project" value="UniProtKB-SubCell"/>
</dbReference>
<evidence type="ECO:0000313" key="21">
    <source>
        <dbReference type="Proteomes" id="UP000565262"/>
    </source>
</evidence>
<dbReference type="PROSITE" id="PS52016">
    <property type="entry name" value="TONB_DEPENDENT_REC_3"/>
    <property type="match status" value="1"/>
</dbReference>
<dbReference type="InterPro" id="IPR010105">
    <property type="entry name" value="TonB_sidphr_rcpt"/>
</dbReference>
<keyword evidence="8" id="KW-0408">Iron</keyword>
<comment type="similarity">
    <text evidence="2 15 16">Belongs to the TonB-dependent receptor family.</text>
</comment>
<evidence type="ECO:0000256" key="2">
    <source>
        <dbReference type="ARBA" id="ARBA00009810"/>
    </source>
</evidence>
<feature type="chain" id="PRO_5032813012" description="Ferric aerobactin receptor" evidence="17">
    <location>
        <begin position="32"/>
        <end position="736"/>
    </location>
</feature>
<dbReference type="InterPro" id="IPR012910">
    <property type="entry name" value="Plug_dom"/>
</dbReference>
<evidence type="ECO:0000256" key="7">
    <source>
        <dbReference type="ARBA" id="ARBA00022729"/>
    </source>
</evidence>
<dbReference type="FunFam" id="2.170.130.10:FF:000011">
    <property type="entry name" value="TonB-dependent siderophore receptor"/>
    <property type="match status" value="1"/>
</dbReference>
<feature type="domain" description="TonB-dependent receptor-like beta-barrel" evidence="18">
    <location>
        <begin position="253"/>
        <end position="693"/>
    </location>
</feature>
<dbReference type="FunFam" id="2.40.170.20:FF:000007">
    <property type="entry name" value="Ferric aerobactin receptor"/>
    <property type="match status" value="1"/>
</dbReference>
<evidence type="ECO:0000256" key="3">
    <source>
        <dbReference type="ARBA" id="ARBA00022448"/>
    </source>
</evidence>
<dbReference type="EMBL" id="JACJFM010000012">
    <property type="protein sequence ID" value="MBB1487110.1"/>
    <property type="molecule type" value="Genomic_DNA"/>
</dbReference>
<dbReference type="InterPro" id="IPR037066">
    <property type="entry name" value="Plug_dom_sf"/>
</dbReference>
<dbReference type="GO" id="GO:0044718">
    <property type="term" value="P:siderophore transmembrane transport"/>
    <property type="evidence" value="ECO:0007669"/>
    <property type="project" value="TreeGrafter"/>
</dbReference>
<name>A0A839IQX7_9GAMM</name>
<dbReference type="Proteomes" id="UP000565262">
    <property type="component" value="Unassembled WGS sequence"/>
</dbReference>
<dbReference type="PANTHER" id="PTHR30069:SF42">
    <property type="entry name" value="FERRIC AEROBACTIN RECEPTOR"/>
    <property type="match status" value="1"/>
</dbReference>
<dbReference type="NCBIfam" id="TIGR01783">
    <property type="entry name" value="TonB-siderophor"/>
    <property type="match status" value="1"/>
</dbReference>
<dbReference type="PANTHER" id="PTHR30069">
    <property type="entry name" value="TONB-DEPENDENT OUTER MEMBRANE RECEPTOR"/>
    <property type="match status" value="1"/>
</dbReference>
<comment type="subcellular location">
    <subcellularLocation>
        <location evidence="1 15">Cell outer membrane</location>
        <topology evidence="1 15">Multi-pass membrane protein</topology>
    </subcellularLocation>
</comment>
<evidence type="ECO:0000256" key="14">
    <source>
        <dbReference type="ARBA" id="ARBA00072094"/>
    </source>
</evidence>
<dbReference type="AlphaFoldDB" id="A0A839IQX7"/>
<dbReference type="RefSeq" id="WP_182808896.1">
    <property type="nucleotide sequence ID" value="NZ_JACJFM010000012.1"/>
</dbReference>
<keyword evidence="10 16" id="KW-0798">TonB box</keyword>
<keyword evidence="11 15" id="KW-0472">Membrane</keyword>
<dbReference type="CDD" id="cd01347">
    <property type="entry name" value="ligand_gated_channel"/>
    <property type="match status" value="1"/>
</dbReference>
<keyword evidence="3 15" id="KW-0813">Transport</keyword>
<proteinExistence type="inferred from homology"/>
<evidence type="ECO:0000256" key="9">
    <source>
        <dbReference type="ARBA" id="ARBA00023065"/>
    </source>
</evidence>
<evidence type="ECO:0000256" key="16">
    <source>
        <dbReference type="RuleBase" id="RU003357"/>
    </source>
</evidence>
<keyword evidence="13 15" id="KW-0998">Cell outer membrane</keyword>
<dbReference type="Gene3D" id="2.170.130.10">
    <property type="entry name" value="TonB-dependent receptor, plug domain"/>
    <property type="match status" value="1"/>
</dbReference>
<evidence type="ECO:0000256" key="12">
    <source>
        <dbReference type="ARBA" id="ARBA00023170"/>
    </source>
</evidence>
<evidence type="ECO:0000259" key="18">
    <source>
        <dbReference type="Pfam" id="PF00593"/>
    </source>
</evidence>
<dbReference type="InterPro" id="IPR000531">
    <property type="entry name" value="Beta-barrel_TonB"/>
</dbReference>
<keyword evidence="6 15" id="KW-0812">Transmembrane</keyword>
<dbReference type="SUPFAM" id="SSF56935">
    <property type="entry name" value="Porins"/>
    <property type="match status" value="1"/>
</dbReference>
<keyword evidence="4 15" id="KW-1134">Transmembrane beta strand</keyword>
<evidence type="ECO:0000256" key="15">
    <source>
        <dbReference type="PROSITE-ProRule" id="PRU01360"/>
    </source>
</evidence>
<dbReference type="GO" id="GO:0015344">
    <property type="term" value="F:siderophore uptake transmembrane transporter activity"/>
    <property type="evidence" value="ECO:0007669"/>
    <property type="project" value="TreeGrafter"/>
</dbReference>
<reference evidence="20 21" key="1">
    <citation type="submission" date="2020-08" db="EMBL/GenBank/DDBJ databases">
        <title>Oceanospirillum sp. nov. isolated from marine sediment.</title>
        <authorList>
            <person name="Ji X."/>
        </authorList>
    </citation>
    <scope>NUCLEOTIDE SEQUENCE [LARGE SCALE GENOMIC DNA]</scope>
    <source>
        <strain evidence="20 21">D5</strain>
    </source>
</reference>
<evidence type="ECO:0000256" key="11">
    <source>
        <dbReference type="ARBA" id="ARBA00023136"/>
    </source>
</evidence>
<evidence type="ECO:0000256" key="4">
    <source>
        <dbReference type="ARBA" id="ARBA00022452"/>
    </source>
</evidence>
<evidence type="ECO:0000256" key="8">
    <source>
        <dbReference type="ARBA" id="ARBA00023004"/>
    </source>
</evidence>
<evidence type="ECO:0000256" key="6">
    <source>
        <dbReference type="ARBA" id="ARBA00022692"/>
    </source>
</evidence>
<gene>
    <name evidence="20" type="ORF">H4O21_10855</name>
</gene>
<evidence type="ECO:0000256" key="1">
    <source>
        <dbReference type="ARBA" id="ARBA00004571"/>
    </source>
</evidence>
<evidence type="ECO:0000259" key="19">
    <source>
        <dbReference type="Pfam" id="PF07715"/>
    </source>
</evidence>
<evidence type="ECO:0000313" key="20">
    <source>
        <dbReference type="EMBL" id="MBB1487110.1"/>
    </source>
</evidence>
<organism evidence="20 21">
    <name type="scientific">Oceanospirillum sediminis</name>
    <dbReference type="NCBI Taxonomy" id="2760088"/>
    <lineage>
        <taxon>Bacteria</taxon>
        <taxon>Pseudomonadati</taxon>
        <taxon>Pseudomonadota</taxon>
        <taxon>Gammaproteobacteria</taxon>
        <taxon>Oceanospirillales</taxon>
        <taxon>Oceanospirillaceae</taxon>
        <taxon>Oceanospirillum</taxon>
    </lineage>
</organism>
<dbReference type="InterPro" id="IPR036942">
    <property type="entry name" value="Beta-barrel_TonB_sf"/>
</dbReference>
<dbReference type="Pfam" id="PF00593">
    <property type="entry name" value="TonB_dep_Rec_b-barrel"/>
    <property type="match status" value="1"/>
</dbReference>
<dbReference type="Gene3D" id="2.40.170.20">
    <property type="entry name" value="TonB-dependent receptor, beta-barrel domain"/>
    <property type="match status" value="1"/>
</dbReference>
<evidence type="ECO:0000256" key="17">
    <source>
        <dbReference type="SAM" id="SignalP"/>
    </source>
</evidence>
<dbReference type="InterPro" id="IPR039426">
    <property type="entry name" value="TonB-dep_rcpt-like"/>
</dbReference>
<sequence length="736" mass="80552">MPSLSSASIPVFPRSLLAISVVMGISASAIAADTNIASDMDNLVVTANRTSTQISDIPATVQVIEAEQIEQQINAGMDFKDALAQLIPSLDGGSQGRTNYGQLMRGRSVLVMIDGVSLNSSRSVSRQFESIDPFNIARIEVIAGASAIYGGGASGGIINIITKKGQQAETQFSLQTGLKSGFDSNDLDSQLAASVQGQKEQLDYRVSASLRQTEGFYNPDGDQVLPDITQTSSQHIKQMDLMANAGIQLAGQQRLELVAQYFINEQDADRSAYFGPGYAGFSDPSQISVENGLVLSDQPSTERQLLNVQYSNMDLAGQALYLQGYYRNEEMQFFPFPRIAGSDSTLSASNQQTDVYGAKAVMVSQLNDNKTELVYGLDLSRENFDSSQQYYDFAAAANSGGLVYHPTIRTGRYPGIEIDTAALFLQSNSELTNQLTLNAGVRYEYANAKVDDFVATTQQYMVATGLLPYADAVPGGEADYNATLFNLGAVYDLNAAHQFYANFSQGYDIPDPAKYYGYGSYEGSELISGIDVASNKADAIKTDSFELGWRFAQDKLNTRVAAYYSLSDKRITNSSRNLSVQVVDDEKRVYGLESAMEYQINTQWSAGANLHLVKSEKETDDGWQDIEAYYASTNKLGANINWQQDKLALRLQGTQIADYTDDADRKLNGYAVFDLLGSYKLPAGTLNFGISNLLNEEYQTLWSQKAQMLYARLTDPAVVTFEGRGRTYSVSYTLDF</sequence>
<keyword evidence="9" id="KW-0406">Ion transport</keyword>
<accession>A0A839IQX7</accession>
<keyword evidence="7 17" id="KW-0732">Signal</keyword>
<feature type="signal peptide" evidence="17">
    <location>
        <begin position="1"/>
        <end position="31"/>
    </location>
</feature>
<evidence type="ECO:0000256" key="13">
    <source>
        <dbReference type="ARBA" id="ARBA00023237"/>
    </source>
</evidence>